<feature type="domain" description="AB hydrolase-1" evidence="1">
    <location>
        <begin position="5"/>
        <end position="112"/>
    </location>
</feature>
<evidence type="ECO:0000313" key="2">
    <source>
        <dbReference type="EMBL" id="PZM14168.1"/>
    </source>
</evidence>
<reference evidence="2 3" key="1">
    <citation type="journal article" date="2018" name="Sci. Rep.">
        <title>Rhizobium tumorigenes sp. nov., a novel plant tumorigenic bacterium isolated from cane gall tumors on thornless blackberry.</title>
        <authorList>
            <person name="Kuzmanovi N."/>
            <person name="Smalla K."/>
            <person name="Gronow S."/>
            <person name="PuBawska J."/>
        </authorList>
    </citation>
    <scope>NUCLEOTIDE SEQUENCE [LARGE SCALE GENOMIC DNA]</scope>
    <source>
        <strain evidence="2 3">CCBAU 85046</strain>
    </source>
</reference>
<dbReference type="SUPFAM" id="SSF53474">
    <property type="entry name" value="alpha/beta-Hydrolases"/>
    <property type="match status" value="1"/>
</dbReference>
<dbReference type="OrthoDB" id="9804993at2"/>
<evidence type="ECO:0000259" key="1">
    <source>
        <dbReference type="Pfam" id="PF12697"/>
    </source>
</evidence>
<name>A0A2W4CTL1_9HYPH</name>
<accession>A0A2W4CTL1</accession>
<dbReference type="Proteomes" id="UP000248925">
    <property type="component" value="Unassembled WGS sequence"/>
</dbReference>
<dbReference type="PANTHER" id="PTHR15394:SF3">
    <property type="entry name" value="SERINE HYDROLASE RBBP9"/>
    <property type="match status" value="1"/>
</dbReference>
<dbReference type="EMBL" id="PCDP01000035">
    <property type="protein sequence ID" value="PZM14168.1"/>
    <property type="molecule type" value="Genomic_DNA"/>
</dbReference>
<sequence>MARQVLFVQGAGEGVHDCWDSKLVASLESELGEGYVVHYPRMPGEDDPSYPAWKAALAREFGSLEDGAILVGHSIGGTILIHALAELAPKSRFGGLFVIAAPFVGEGGWPSDDIENCKDLSGRLPSGVLVYLYHGADDAEVPTAHVHLYAKAIPHALVRTLEQRDHQLNNDLREVARDILSMGRG</sequence>
<dbReference type="Gene3D" id="3.40.50.1820">
    <property type="entry name" value="alpha/beta hydrolase"/>
    <property type="match status" value="1"/>
</dbReference>
<dbReference type="Pfam" id="PF12697">
    <property type="entry name" value="Abhydrolase_6"/>
    <property type="match status" value="1"/>
</dbReference>
<evidence type="ECO:0000313" key="3">
    <source>
        <dbReference type="Proteomes" id="UP000248925"/>
    </source>
</evidence>
<gene>
    <name evidence="2" type="ORF">CPY51_14720</name>
</gene>
<keyword evidence="2" id="KW-0378">Hydrolase</keyword>
<dbReference type="InterPro" id="IPR029058">
    <property type="entry name" value="AB_hydrolase_fold"/>
</dbReference>
<dbReference type="InterPro" id="IPR000073">
    <property type="entry name" value="AB_hydrolase_1"/>
</dbReference>
<keyword evidence="3" id="KW-1185">Reference proteome</keyword>
<dbReference type="InterPro" id="IPR010662">
    <property type="entry name" value="RBBP9/YdeN"/>
</dbReference>
<comment type="caution">
    <text evidence="2">The sequence shown here is derived from an EMBL/GenBank/DDBJ whole genome shotgun (WGS) entry which is preliminary data.</text>
</comment>
<dbReference type="GO" id="GO:0016787">
    <property type="term" value="F:hydrolase activity"/>
    <property type="evidence" value="ECO:0007669"/>
    <property type="project" value="UniProtKB-KW"/>
</dbReference>
<dbReference type="AlphaFoldDB" id="A0A2W4CTL1"/>
<dbReference type="PANTHER" id="PTHR15394">
    <property type="entry name" value="SERINE HYDROLASE RBBP9"/>
    <property type="match status" value="1"/>
</dbReference>
<protein>
    <submittedName>
        <fullName evidence="2">Alpha/beta hydrolase</fullName>
    </submittedName>
</protein>
<organism evidence="2 3">
    <name type="scientific">Rhizobium tubonense</name>
    <dbReference type="NCBI Taxonomy" id="484088"/>
    <lineage>
        <taxon>Bacteria</taxon>
        <taxon>Pseudomonadati</taxon>
        <taxon>Pseudomonadota</taxon>
        <taxon>Alphaproteobacteria</taxon>
        <taxon>Hyphomicrobiales</taxon>
        <taxon>Rhizobiaceae</taxon>
        <taxon>Rhizobium/Agrobacterium group</taxon>
        <taxon>Rhizobium</taxon>
    </lineage>
</organism>
<proteinExistence type="predicted"/>